<name>A0ABX1ATZ3_9ACTN</name>
<reference evidence="3 4" key="1">
    <citation type="submission" date="2020-03" db="EMBL/GenBank/DDBJ databases">
        <title>Draft genome of Streptomyces sp. ventii, isolated from the Axial Seamount in the Pacific Ocean, and resequencing of the two type strains Streptomyces lonarensis strain NCL 716 and Streptomyces bohaiensis strain 11A07.</title>
        <authorList>
            <person name="Loughran R.M."/>
            <person name="Pfannmuller K.M."/>
            <person name="Wasson B.J."/>
            <person name="Deadmond M.C."/>
            <person name="Paddock B.E."/>
            <person name="Koyack M.J."/>
            <person name="Gallegos D.A."/>
            <person name="Mitchell E.A."/>
            <person name="Ushijima B."/>
            <person name="Saw J.H."/>
            <person name="Mcphail K.L."/>
            <person name="Videau P."/>
        </authorList>
    </citation>
    <scope>NUCLEOTIDE SEQUENCE [LARGE SCALE GENOMIC DNA]</scope>
    <source>
        <strain evidence="4">5675061</strain>
    </source>
</reference>
<feature type="compositionally biased region" description="Basic and acidic residues" evidence="1">
    <location>
        <begin position="1"/>
        <end position="16"/>
    </location>
</feature>
<evidence type="ECO:0000313" key="4">
    <source>
        <dbReference type="Proteomes" id="UP000746503"/>
    </source>
</evidence>
<dbReference type="EMBL" id="JAAVJB010000403">
    <property type="protein sequence ID" value="NJP69191.1"/>
    <property type="molecule type" value="Genomic_DNA"/>
</dbReference>
<organism evidence="3 4">
    <name type="scientific">Streptomyces spiramenti</name>
    <dbReference type="NCBI Taxonomy" id="2720606"/>
    <lineage>
        <taxon>Bacteria</taxon>
        <taxon>Bacillati</taxon>
        <taxon>Actinomycetota</taxon>
        <taxon>Actinomycetes</taxon>
        <taxon>Kitasatosporales</taxon>
        <taxon>Streptomycetaceae</taxon>
        <taxon>Streptomyces</taxon>
    </lineage>
</organism>
<evidence type="ECO:0000259" key="2">
    <source>
        <dbReference type="PROSITE" id="PS51671"/>
    </source>
</evidence>
<dbReference type="PROSITE" id="PS51671">
    <property type="entry name" value="ACT"/>
    <property type="match status" value="1"/>
</dbReference>
<dbReference type="Gene3D" id="3.30.70.260">
    <property type="match status" value="1"/>
</dbReference>
<feature type="non-terminal residue" evidence="3">
    <location>
        <position position="1"/>
    </location>
</feature>
<dbReference type="SUPFAM" id="SSF55021">
    <property type="entry name" value="ACT-like"/>
    <property type="match status" value="1"/>
</dbReference>
<dbReference type="RefSeq" id="WP_167935652.1">
    <property type="nucleotide sequence ID" value="NZ_JAAVJB010000403.1"/>
</dbReference>
<keyword evidence="4" id="KW-1185">Reference proteome</keyword>
<feature type="domain" description="ACT" evidence="2">
    <location>
        <begin position="78"/>
        <end position="152"/>
    </location>
</feature>
<comment type="caution">
    <text evidence="3">The sequence shown here is derived from an EMBL/GenBank/DDBJ whole genome shotgun (WGS) entry which is preliminary data.</text>
</comment>
<evidence type="ECO:0000313" key="3">
    <source>
        <dbReference type="EMBL" id="NJP69191.1"/>
    </source>
</evidence>
<dbReference type="Proteomes" id="UP000746503">
    <property type="component" value="Unassembled WGS sequence"/>
</dbReference>
<evidence type="ECO:0000256" key="1">
    <source>
        <dbReference type="SAM" id="MobiDB-lite"/>
    </source>
</evidence>
<gene>
    <name evidence="3" type="ORF">HCJ92_23635</name>
</gene>
<dbReference type="CDD" id="cd04876">
    <property type="entry name" value="ACT_RelA-SpoT"/>
    <property type="match status" value="1"/>
</dbReference>
<protein>
    <submittedName>
        <fullName evidence="3">Bifunctional (P)ppGpp synthetase/guanosine-3',5'-bis(Diphosphate) 3'-pyrophosphohydrolase</fullName>
    </submittedName>
</protein>
<proteinExistence type="predicted"/>
<dbReference type="Pfam" id="PF13291">
    <property type="entry name" value="ACT_4"/>
    <property type="match status" value="1"/>
</dbReference>
<feature type="region of interest" description="Disordered" evidence="1">
    <location>
        <begin position="1"/>
        <end position="20"/>
    </location>
</feature>
<sequence length="158" mass="16700">RRPQPEHAVEVSDGHRGPPRLARCCTPVPADEVTGFAVRGGTVAVHRADCPVAAGMAGAGRRAVAVTWRSPSSGCRVTLRAEALGRPRLLADLTDALADEGAAVVHAEVEPPRQHRVRHTYTLDLPDATGLPRLMRVMRGVPGVYDVSRALPVAAGRG</sequence>
<dbReference type="InterPro" id="IPR002912">
    <property type="entry name" value="ACT_dom"/>
</dbReference>
<accession>A0ABX1ATZ3</accession>
<dbReference type="InterPro" id="IPR045865">
    <property type="entry name" value="ACT-like_dom_sf"/>
</dbReference>